<reference evidence="9 10" key="1">
    <citation type="submission" date="2011-02" db="EMBL/GenBank/DDBJ databases">
        <authorList>
            <person name="Muzny D."/>
            <person name="Qin X."/>
            <person name="Buhay C."/>
            <person name="Dugan-Rocha S."/>
            <person name="Ding Y."/>
            <person name="Chen G."/>
            <person name="Hawes A."/>
            <person name="Holder M."/>
            <person name="Jhangiani S."/>
            <person name="Johnson A."/>
            <person name="Khan Z."/>
            <person name="Li Z."/>
            <person name="Liu W."/>
            <person name="Liu X."/>
            <person name="Perez L."/>
            <person name="Shen H."/>
            <person name="Wang Q."/>
            <person name="Watt J."/>
            <person name="Xi L."/>
            <person name="Xin Y."/>
            <person name="Zhou J."/>
            <person name="Deng J."/>
            <person name="Jiang H."/>
            <person name="Liu Y."/>
            <person name="Qu J."/>
            <person name="Song X.-Z."/>
            <person name="Zhang L."/>
            <person name="Villasana D."/>
            <person name="Johnson A."/>
            <person name="Liu J."/>
            <person name="Liyanage D."/>
            <person name="Lorensuhewa L."/>
            <person name="Robinson T."/>
            <person name="Song A."/>
            <person name="Song B.-B."/>
            <person name="Dinh H."/>
            <person name="Thornton R."/>
            <person name="Coyle M."/>
            <person name="Francisco L."/>
            <person name="Jackson L."/>
            <person name="Javaid M."/>
            <person name="Korchina V."/>
            <person name="Kovar C."/>
            <person name="Mata R."/>
            <person name="Mathew T."/>
            <person name="Ngo R."/>
            <person name="Nguyen L."/>
            <person name="Nguyen N."/>
            <person name="Okwuonu G."/>
            <person name="Ongeri F."/>
            <person name="Pham C."/>
            <person name="Simmons D."/>
            <person name="Wilczek-Boney K."/>
            <person name="Hale W."/>
            <person name="Jakkamsetti A."/>
            <person name="Pham P."/>
            <person name="Ruth R."/>
            <person name="San Lucas F."/>
            <person name="Warren J."/>
            <person name="Zhang J."/>
            <person name="Zhao Z."/>
            <person name="Zhou C."/>
            <person name="Zhu D."/>
            <person name="Lee S."/>
            <person name="Bess C."/>
            <person name="Blankenburg K."/>
            <person name="Forbes L."/>
            <person name="Fu Q."/>
            <person name="Gubbala S."/>
            <person name="Hirani K."/>
            <person name="Jayaseelan J.C."/>
            <person name="Lara F."/>
            <person name="Munidasa M."/>
            <person name="Palculict T."/>
            <person name="Patil S."/>
            <person name="Pu L.-L."/>
            <person name="Saada N."/>
            <person name="Tang L."/>
            <person name="Weissenberger G."/>
            <person name="Zhu Y."/>
            <person name="Hemphill L."/>
            <person name="Shang Y."/>
            <person name="Youmans B."/>
            <person name="Ayvaz T."/>
            <person name="Ross M."/>
            <person name="Santibanez J."/>
            <person name="Aqrawi P."/>
            <person name="Gross S."/>
            <person name="Joshi V."/>
            <person name="Fowler G."/>
            <person name="Nazareth L."/>
            <person name="Reid J."/>
            <person name="Worley K."/>
            <person name="Petrosino J."/>
            <person name="Highlander S."/>
            <person name="Gibbs R."/>
        </authorList>
    </citation>
    <scope>NUCLEOTIDE SEQUENCE [LARGE SCALE GENOMIC DNA]</scope>
    <source>
        <strain evidence="9 10">DSM 15829</strain>
    </source>
</reference>
<evidence type="ECO:0000313" key="9">
    <source>
        <dbReference type="EMBL" id="EGF23020.1"/>
    </source>
</evidence>
<organism evidence="9 10">
    <name type="scientific">Fannyhessea vaginae DSM 15829</name>
    <dbReference type="NCBI Taxonomy" id="525256"/>
    <lineage>
        <taxon>Bacteria</taxon>
        <taxon>Bacillati</taxon>
        <taxon>Actinomycetota</taxon>
        <taxon>Coriobacteriia</taxon>
        <taxon>Coriobacteriales</taxon>
        <taxon>Atopobiaceae</taxon>
        <taxon>Fannyhessea</taxon>
    </lineage>
</organism>
<dbReference type="NCBIfam" id="TIGR01727">
    <property type="entry name" value="oligo_HPY"/>
    <property type="match status" value="1"/>
</dbReference>
<dbReference type="PROSITE" id="PS00211">
    <property type="entry name" value="ABC_TRANSPORTER_1"/>
    <property type="match status" value="1"/>
</dbReference>
<dbReference type="PANTHER" id="PTHR43297">
    <property type="entry name" value="OLIGOPEPTIDE TRANSPORT ATP-BINDING PROTEIN APPD"/>
    <property type="match status" value="1"/>
</dbReference>
<protein>
    <submittedName>
        <fullName evidence="9">ABC transporter, ATP-binding protein</fullName>
    </submittedName>
</protein>
<evidence type="ECO:0000313" key="10">
    <source>
        <dbReference type="Proteomes" id="UP000005947"/>
    </source>
</evidence>
<dbReference type="InterPro" id="IPR027417">
    <property type="entry name" value="P-loop_NTPase"/>
</dbReference>
<dbReference type="Gene3D" id="3.40.50.300">
    <property type="entry name" value="P-loop containing nucleotide triphosphate hydrolases"/>
    <property type="match status" value="1"/>
</dbReference>
<evidence type="ECO:0000256" key="6">
    <source>
        <dbReference type="ARBA" id="ARBA00022840"/>
    </source>
</evidence>
<dbReference type="eggNOG" id="COG0444">
    <property type="taxonomic scope" value="Bacteria"/>
</dbReference>
<dbReference type="SUPFAM" id="SSF52540">
    <property type="entry name" value="P-loop containing nucleoside triphosphate hydrolases"/>
    <property type="match status" value="1"/>
</dbReference>
<dbReference type="GO" id="GO:0015833">
    <property type="term" value="P:peptide transport"/>
    <property type="evidence" value="ECO:0007669"/>
    <property type="project" value="InterPro"/>
</dbReference>
<feature type="domain" description="ABC transporter" evidence="8">
    <location>
        <begin position="38"/>
        <end position="289"/>
    </location>
</feature>
<keyword evidence="10" id="KW-1185">Reference proteome</keyword>
<proteinExistence type="inferred from homology"/>
<dbReference type="EMBL" id="ACGK02000002">
    <property type="protein sequence ID" value="EGF23020.1"/>
    <property type="molecule type" value="Genomic_DNA"/>
</dbReference>
<keyword evidence="3" id="KW-0813">Transport</keyword>
<dbReference type="InterPro" id="IPR050388">
    <property type="entry name" value="ABC_Ni/Peptide_Import"/>
</dbReference>
<evidence type="ECO:0000256" key="2">
    <source>
        <dbReference type="ARBA" id="ARBA00005417"/>
    </source>
</evidence>
<comment type="subcellular location">
    <subcellularLocation>
        <location evidence="1">Cell membrane</location>
        <topology evidence="1">Peripheral membrane protein</topology>
    </subcellularLocation>
</comment>
<dbReference type="Pfam" id="PF00005">
    <property type="entry name" value="ABC_tran"/>
    <property type="match status" value="1"/>
</dbReference>
<comment type="similarity">
    <text evidence="2">Belongs to the ABC transporter superfamily.</text>
</comment>
<sequence>MGSKKMFDVSKLFAFRKKKDGAWVDLKNQPVPEGAHLLEVDNLKMYFHTKDGIVKAVNGVSYTLDRGETLGVVGESGSGKSVTSMTIMGLIDMPPGKIEGGDVRYRGHSLLKMSEQEMEHIRGNDIAMIFQDPMTSLNPVYTIGHQLSEGLRLHKGYSKEDALKRSIELLSLVGIPNPEQRVKEYPHEFSGGMRQRVMIAMALACDPDILIADEPTTALDVTIQAQIIELMQKMQKKNGNAIIMITHDLGVVADVADKIMVMYAGSPVEFGTADEIFYNPMHPYTWGLTRSIPDAVMTEKKPLTPIEGNPPSLVNVPKGCAFAPRCPYATDLCKQKRPELFVTETGHYSRCHYANDPEFILAHTPENSRTRKGGQK</sequence>
<dbReference type="InterPro" id="IPR003593">
    <property type="entry name" value="AAA+_ATPase"/>
</dbReference>
<dbReference type="OrthoDB" id="3171550at2"/>
<evidence type="ECO:0000259" key="8">
    <source>
        <dbReference type="PROSITE" id="PS50893"/>
    </source>
</evidence>
<accession>F1T6B5</accession>
<dbReference type="RefSeq" id="WP_006303219.1">
    <property type="nucleotide sequence ID" value="NZ_ACGK02000002.1"/>
</dbReference>
<dbReference type="PANTHER" id="PTHR43297:SF2">
    <property type="entry name" value="DIPEPTIDE TRANSPORT ATP-BINDING PROTEIN DPPD"/>
    <property type="match status" value="1"/>
</dbReference>
<dbReference type="Pfam" id="PF08352">
    <property type="entry name" value="oligo_HPY"/>
    <property type="match status" value="1"/>
</dbReference>
<dbReference type="InterPro" id="IPR017871">
    <property type="entry name" value="ABC_transporter-like_CS"/>
</dbReference>
<evidence type="ECO:0000256" key="3">
    <source>
        <dbReference type="ARBA" id="ARBA00022448"/>
    </source>
</evidence>
<dbReference type="PROSITE" id="PS50893">
    <property type="entry name" value="ABC_TRANSPORTER_2"/>
    <property type="match status" value="1"/>
</dbReference>
<dbReference type="GeneID" id="93210507"/>
<evidence type="ECO:0000256" key="4">
    <source>
        <dbReference type="ARBA" id="ARBA00022475"/>
    </source>
</evidence>
<dbReference type="GO" id="GO:0016887">
    <property type="term" value="F:ATP hydrolysis activity"/>
    <property type="evidence" value="ECO:0007669"/>
    <property type="project" value="InterPro"/>
</dbReference>
<keyword evidence="5" id="KW-0547">Nucleotide-binding</keyword>
<gene>
    <name evidence="9" type="ORF">HMPREF0091_11015</name>
</gene>
<keyword evidence="7" id="KW-0472">Membrane</keyword>
<dbReference type="GO" id="GO:0005524">
    <property type="term" value="F:ATP binding"/>
    <property type="evidence" value="ECO:0007669"/>
    <property type="project" value="UniProtKB-KW"/>
</dbReference>
<evidence type="ECO:0000256" key="1">
    <source>
        <dbReference type="ARBA" id="ARBA00004202"/>
    </source>
</evidence>
<dbReference type="InterPro" id="IPR003439">
    <property type="entry name" value="ABC_transporter-like_ATP-bd"/>
</dbReference>
<dbReference type="InterPro" id="IPR013563">
    <property type="entry name" value="Oligopep_ABC_C"/>
</dbReference>
<evidence type="ECO:0000256" key="5">
    <source>
        <dbReference type="ARBA" id="ARBA00022741"/>
    </source>
</evidence>
<keyword evidence="4" id="KW-1003">Cell membrane</keyword>
<dbReference type="FunFam" id="3.40.50.300:FF:000016">
    <property type="entry name" value="Oligopeptide ABC transporter ATP-binding component"/>
    <property type="match status" value="1"/>
</dbReference>
<name>F1T6B5_9ACTN</name>
<dbReference type="GO" id="GO:0005886">
    <property type="term" value="C:plasma membrane"/>
    <property type="evidence" value="ECO:0007669"/>
    <property type="project" value="UniProtKB-SubCell"/>
</dbReference>
<comment type="caution">
    <text evidence="9">The sequence shown here is derived from an EMBL/GenBank/DDBJ whole genome shotgun (WGS) entry which is preliminary data.</text>
</comment>
<dbReference type="AlphaFoldDB" id="F1T6B5"/>
<dbReference type="SMART" id="SM00382">
    <property type="entry name" value="AAA"/>
    <property type="match status" value="1"/>
</dbReference>
<evidence type="ECO:0000256" key="7">
    <source>
        <dbReference type="ARBA" id="ARBA00023136"/>
    </source>
</evidence>
<keyword evidence="6 9" id="KW-0067">ATP-binding</keyword>
<dbReference type="CDD" id="cd03257">
    <property type="entry name" value="ABC_NikE_OppD_transporters"/>
    <property type="match status" value="1"/>
</dbReference>
<dbReference type="Proteomes" id="UP000005947">
    <property type="component" value="Unassembled WGS sequence"/>
</dbReference>